<evidence type="ECO:0000256" key="1">
    <source>
        <dbReference type="ARBA" id="ARBA00022614"/>
    </source>
</evidence>
<keyword evidence="3" id="KW-0520">NAD</keyword>
<dbReference type="InterPro" id="IPR027417">
    <property type="entry name" value="P-loop_NTPase"/>
</dbReference>
<dbReference type="InterPro" id="IPR000157">
    <property type="entry name" value="TIR_dom"/>
</dbReference>
<dbReference type="Gene3D" id="3.40.50.10140">
    <property type="entry name" value="Toll/interleukin-1 receptor homology (TIR) domain"/>
    <property type="match status" value="2"/>
</dbReference>
<dbReference type="Gene3D" id="3.80.10.10">
    <property type="entry name" value="Ribonuclease Inhibitor"/>
    <property type="match status" value="4"/>
</dbReference>
<dbReference type="InterPro" id="IPR032675">
    <property type="entry name" value="LRR_dom_sf"/>
</dbReference>
<dbReference type="eggNOG" id="ENOG502SI7S">
    <property type="taxonomic scope" value="Eukaryota"/>
</dbReference>
<gene>
    <name evidence="6" type="ordered locus">AALP_Aa6g131100</name>
</gene>
<dbReference type="EMBL" id="CM002874">
    <property type="protein sequence ID" value="KFK31582.1"/>
    <property type="molecule type" value="Genomic_DNA"/>
</dbReference>
<dbReference type="GO" id="GO:0007165">
    <property type="term" value="P:signal transduction"/>
    <property type="evidence" value="ECO:0007669"/>
    <property type="project" value="InterPro"/>
</dbReference>
<sequence length="1912" mass="217759">MEETSEKTLLQRPQVFLSFRGAEVRQSFVSHLVKVLEENEVNVYVEAEELNRGDPLKSTFKVIEESRIALVIFSKRYTESLWCLDELVKIKERVEQGKLVVIPIFYELNPSQVEGLDGDFGINLWNHVKRTSEFDKLTKWKEALVYVSVRMGFVFTHPDSNLSTFIVEIVKHVKNEVSSYLLWSAKSDVNPKEDEVKFPGKLRRDDGLDLIKADSFIGETNSDATSKLQNSAEVENVDPVNEEKKQENENESSTMVAYDNPFSKHKVFINFRGAEGLRVFVSHLVMALKLKGASVYVEGGELRGSTFEQLFKRIEASTIALVIFSPRYTESKWCLDELVKIKELRDEGKILAIPIFYKVESSEVLNLNGEFGDNFWNLWRLNRDHHVIKWKEALNSVASGEDGFCWKEHSSERDLVNFVNDVQKAILKSERENPFFSPSTERKGENNETYLNLNKRHLFGMEQRMEQMEKKLEFVGNDTRIIGVVGMPGIEDHEPEWLRKTLLEVLLAGQSQVISDKTTHGSVKVELLKTKIFAVLDDVSDKKQLEFLLDDRDWIRKGSKIVITTPTGTFLTLSRMFVDYGGGHPLALNILDVLGFSTDHLNESQEDAFLDIVCFFKSEDEYFVRSLLDSGDPDSTGAVSEVKDLVNKFLITISDNRVEMNVLLYYIAKDIGSSRWLRLWNYKDIINELKSMKTSEANNFPLEKLPPDFIPKNLVDLRLPYSKLQRVWEGFKETPRLKWVDLSHSSKLRDLSALSKADKLQKLNLEGCTVLAVLPVEIQNMNDCSSLKEFRLISESVEFLHLDGTAIKGLPLAIQNLRRLIVLNLKNCKMLESLPNGLGELKALEELILSGCSNLQNLSDIRESMSHLQSLLMDRIGAKEMPNISCTTVSEGQVSADLVLQSFGPREWPRGVNGCRMLTSIPMLPPKLQYFDAYGCDSLERVANPLALQVLSEQNHATFNFSNCNKLDQDAKESIISYTRKKSLLVLDALSRYNGGSILEDFTGTCFPGWEVPAWFSHQASGSLLKPKLPPHWFDDKITGIGLCAVILFPTYHGQRNRVLVRCNCEFKNEEGSTIRFSCSVGGWSDPINTPRKINSSHVFIGFTSMMDNKKHSEEEDEEKCNHTEASIEFQVTDGTEVLEGYEVLNCGFSVVYATNEMENISWDARTDVNPETVENILGEETSYGNSWSHDEILYQSYSGVILDNDEKFFSEGKSDASPSIQKNFEDKRVDVLNEESDAGKESILSSYHDNKSSGNLEMHRMRSLAELEFKLKKMSKDLGSSERHKLWNYKDIIDKLTNMEQPEANNVRSIFLDMSEITESIALEYMTFTDMRNLLYLKIYNSSCPWHCKAESKLYFPDGLEFPLEEIRYLHWVKFPLEELPPDFKPENLVDLRLPYSKLERVWEGIQDIPWLKWVDLSHSSKLLDLSALSRAENLQRLNLEGCTSLNELPLEIQNMKSLVLLNLRGCIRLSYLPKMNLISLKTLILSDCANLKEFQLISESVEFLHLDGTSIKGLPPAIQKLKRLFVLNLKNCRMLKCLPNCLGEMKTVEVLILSGCSSLKNLSDVRESMQHLQSLLLDRIGAKEMSNISCVNKSEDQASADIFVEPIGQRKWPLDVSKVFSLQRLSLSGNDFVSLQTDIGQLYNLKWLDMTQCKNLRFVPTLPPRIQYFDAHGCDSLERVANPLAFPVLPDQIHATFNFSNCNKLDQDAKDSIMSYTRRRSQLVLDELRRYDGGLVLEVLIGTCFPGWEVPAWFSHRARGSVLKLKLPPHWCDNKFTGIGVCAVIVFNGCHNQTKRVLVKCNCEFKNEDGSSTRFSCTVGGWSEPSNTPRKIESSHVFIGFTSRLDIKKHSEEEEEEKCVCTETSIEFQVTDGAEEIKGCEVVKCGFSFVYAPDERMNTNRAIPRLSEAS</sequence>
<feature type="compositionally biased region" description="Polar residues" evidence="4">
    <location>
        <begin position="224"/>
        <end position="233"/>
    </location>
</feature>
<dbReference type="SUPFAM" id="SSF52200">
    <property type="entry name" value="Toll/Interleukin receptor TIR domain"/>
    <property type="match status" value="2"/>
</dbReference>
<dbReference type="Pfam" id="PF01582">
    <property type="entry name" value="TIR"/>
    <property type="match status" value="2"/>
</dbReference>
<protein>
    <recommendedName>
        <fullName evidence="5">TIR domain-containing protein</fullName>
    </recommendedName>
</protein>
<keyword evidence="2" id="KW-0677">Repeat</keyword>
<evidence type="ECO:0000259" key="5">
    <source>
        <dbReference type="PROSITE" id="PS50104"/>
    </source>
</evidence>
<dbReference type="Pfam" id="PF20160">
    <property type="entry name" value="C-JID"/>
    <property type="match status" value="2"/>
</dbReference>
<feature type="domain" description="TIR" evidence="5">
    <location>
        <begin position="263"/>
        <end position="426"/>
    </location>
</feature>
<dbReference type="SUPFAM" id="SSF52058">
    <property type="entry name" value="L domain-like"/>
    <property type="match status" value="2"/>
</dbReference>
<dbReference type="OMA" id="MENISWD"/>
<dbReference type="OrthoDB" id="676979at2759"/>
<dbReference type="Pfam" id="PF07725">
    <property type="entry name" value="LRR_3"/>
    <property type="match status" value="2"/>
</dbReference>
<evidence type="ECO:0000256" key="4">
    <source>
        <dbReference type="SAM" id="MobiDB-lite"/>
    </source>
</evidence>
<evidence type="ECO:0000313" key="6">
    <source>
        <dbReference type="EMBL" id="KFK31582.1"/>
    </source>
</evidence>
<dbReference type="SUPFAM" id="SSF52540">
    <property type="entry name" value="P-loop containing nucleoside triphosphate hydrolases"/>
    <property type="match status" value="1"/>
</dbReference>
<dbReference type="InterPro" id="IPR045344">
    <property type="entry name" value="C-JID"/>
</dbReference>
<dbReference type="PANTHER" id="PTHR11017">
    <property type="entry name" value="LEUCINE-RICH REPEAT-CONTAINING PROTEIN"/>
    <property type="match status" value="1"/>
</dbReference>
<proteinExistence type="predicted"/>
<organism evidence="6 7">
    <name type="scientific">Arabis alpina</name>
    <name type="common">Alpine rock-cress</name>
    <dbReference type="NCBI Taxonomy" id="50452"/>
    <lineage>
        <taxon>Eukaryota</taxon>
        <taxon>Viridiplantae</taxon>
        <taxon>Streptophyta</taxon>
        <taxon>Embryophyta</taxon>
        <taxon>Tracheophyta</taxon>
        <taxon>Spermatophyta</taxon>
        <taxon>Magnoliopsida</taxon>
        <taxon>eudicotyledons</taxon>
        <taxon>Gunneridae</taxon>
        <taxon>Pentapetalae</taxon>
        <taxon>rosids</taxon>
        <taxon>malvids</taxon>
        <taxon>Brassicales</taxon>
        <taxon>Brassicaceae</taxon>
        <taxon>Arabideae</taxon>
        <taxon>Arabis</taxon>
    </lineage>
</organism>
<dbReference type="PANTHER" id="PTHR11017:SF589">
    <property type="entry name" value="ADP-RIBOSYL CYCLASE_CYCLIC ADP-RIBOSE HYDROLASE-RELATED"/>
    <property type="match status" value="1"/>
</dbReference>
<name>A0A087GNY0_ARAAL</name>
<dbReference type="InterPro" id="IPR011713">
    <property type="entry name" value="Leu-rich_rpt_3"/>
</dbReference>
<dbReference type="PROSITE" id="PS50104">
    <property type="entry name" value="TIR"/>
    <property type="match status" value="2"/>
</dbReference>
<dbReference type="Proteomes" id="UP000029120">
    <property type="component" value="Chromosome 6"/>
</dbReference>
<dbReference type="FunFam" id="3.40.50.10140:FF:000007">
    <property type="entry name" value="Disease resistance protein (TIR-NBS-LRR class)"/>
    <property type="match status" value="2"/>
</dbReference>
<dbReference type="Gramene" id="KFK31582">
    <property type="protein sequence ID" value="KFK31582"/>
    <property type="gene ID" value="AALP_AA6G131100"/>
</dbReference>
<evidence type="ECO:0000256" key="2">
    <source>
        <dbReference type="ARBA" id="ARBA00022737"/>
    </source>
</evidence>
<feature type="region of interest" description="Disordered" evidence="4">
    <location>
        <begin position="224"/>
        <end position="253"/>
    </location>
</feature>
<dbReference type="InterPro" id="IPR035897">
    <property type="entry name" value="Toll_tir_struct_dom_sf"/>
</dbReference>
<dbReference type="InterPro" id="IPR044974">
    <property type="entry name" value="Disease_R_plants"/>
</dbReference>
<dbReference type="SMART" id="SM00255">
    <property type="entry name" value="TIR"/>
    <property type="match status" value="2"/>
</dbReference>
<feature type="domain" description="TIR" evidence="5">
    <location>
        <begin position="11"/>
        <end position="177"/>
    </location>
</feature>
<keyword evidence="7" id="KW-1185">Reference proteome</keyword>
<keyword evidence="1" id="KW-0433">Leucine-rich repeat</keyword>
<accession>A0A087GNY0</accession>
<evidence type="ECO:0000256" key="3">
    <source>
        <dbReference type="ARBA" id="ARBA00023027"/>
    </source>
</evidence>
<dbReference type="GO" id="GO:0006952">
    <property type="term" value="P:defense response"/>
    <property type="evidence" value="ECO:0007669"/>
    <property type="project" value="InterPro"/>
</dbReference>
<evidence type="ECO:0000313" key="7">
    <source>
        <dbReference type="Proteomes" id="UP000029120"/>
    </source>
</evidence>
<reference evidence="7" key="1">
    <citation type="journal article" date="2015" name="Nat. Plants">
        <title>Genome expansion of Arabis alpina linked with retrotransposition and reduced symmetric DNA methylation.</title>
        <authorList>
            <person name="Willing E.M."/>
            <person name="Rawat V."/>
            <person name="Mandakova T."/>
            <person name="Maumus F."/>
            <person name="James G.V."/>
            <person name="Nordstroem K.J."/>
            <person name="Becker C."/>
            <person name="Warthmann N."/>
            <person name="Chica C."/>
            <person name="Szarzynska B."/>
            <person name="Zytnicki M."/>
            <person name="Albani M.C."/>
            <person name="Kiefer C."/>
            <person name="Bergonzi S."/>
            <person name="Castaings L."/>
            <person name="Mateos J.L."/>
            <person name="Berns M.C."/>
            <person name="Bujdoso N."/>
            <person name="Piofczyk T."/>
            <person name="de Lorenzo L."/>
            <person name="Barrero-Sicilia C."/>
            <person name="Mateos I."/>
            <person name="Piednoel M."/>
            <person name="Hagmann J."/>
            <person name="Chen-Min-Tao R."/>
            <person name="Iglesias-Fernandez R."/>
            <person name="Schuster S.C."/>
            <person name="Alonso-Blanco C."/>
            <person name="Roudier F."/>
            <person name="Carbonero P."/>
            <person name="Paz-Ares J."/>
            <person name="Davis S.J."/>
            <person name="Pecinka A."/>
            <person name="Quesneville H."/>
            <person name="Colot V."/>
            <person name="Lysak M.A."/>
            <person name="Weigel D."/>
            <person name="Coupland G."/>
            <person name="Schneeberger K."/>
        </authorList>
    </citation>
    <scope>NUCLEOTIDE SEQUENCE [LARGE SCALE GENOMIC DNA]</scope>
    <source>
        <strain evidence="7">cv. Pajares</strain>
    </source>
</reference>
<dbReference type="FunFam" id="3.80.10.10:FF:000386">
    <property type="entry name" value="Disease resistance protein RPS4"/>
    <property type="match status" value="1"/>
</dbReference>